<dbReference type="Proteomes" id="UP000504603">
    <property type="component" value="Unplaced"/>
</dbReference>
<accession>A0A6J1BZI2</accession>
<keyword evidence="1" id="KW-1185">Reference proteome</keyword>
<dbReference type="PANTHER" id="PTHR36811:SF2">
    <property type="entry name" value="OS08G0444440 PROTEIN"/>
    <property type="match status" value="1"/>
</dbReference>
<name>A0A6J1BZI2_MOMCH</name>
<dbReference type="GeneID" id="111007025"/>
<evidence type="ECO:0000313" key="2">
    <source>
        <dbReference type="RefSeq" id="XP_022134860.1"/>
    </source>
</evidence>
<organism evidence="1 2">
    <name type="scientific">Momordica charantia</name>
    <name type="common">Bitter gourd</name>
    <name type="synonym">Balsam pear</name>
    <dbReference type="NCBI Taxonomy" id="3673"/>
    <lineage>
        <taxon>Eukaryota</taxon>
        <taxon>Viridiplantae</taxon>
        <taxon>Streptophyta</taxon>
        <taxon>Embryophyta</taxon>
        <taxon>Tracheophyta</taxon>
        <taxon>Spermatophyta</taxon>
        <taxon>Magnoliopsida</taxon>
        <taxon>eudicotyledons</taxon>
        <taxon>Gunneridae</taxon>
        <taxon>Pentapetalae</taxon>
        <taxon>rosids</taxon>
        <taxon>fabids</taxon>
        <taxon>Cucurbitales</taxon>
        <taxon>Cucurbitaceae</taxon>
        <taxon>Momordiceae</taxon>
        <taxon>Momordica</taxon>
    </lineage>
</organism>
<dbReference type="RefSeq" id="XP_022134860.1">
    <property type="nucleotide sequence ID" value="XM_022279168.1"/>
</dbReference>
<sequence>MAKRIVNGGATVTVKKTIMKRRKKKTIHKVVDYLISDSYLFAPLISSNPPFNYSRSTPKGIEFRERRKDNRSLVKKIEDYLKSDCYMYAPLIFPQTRGRGTYPSAWIAAFWNVHNFGSFFNYFYKATSILVQRREKKK</sequence>
<protein>
    <submittedName>
        <fullName evidence="2">Uncharacterized protein LOC111007025 isoform X2</fullName>
    </submittedName>
</protein>
<reference evidence="2" key="1">
    <citation type="submission" date="2025-08" db="UniProtKB">
        <authorList>
            <consortium name="RefSeq"/>
        </authorList>
    </citation>
    <scope>IDENTIFICATION</scope>
    <source>
        <strain evidence="2">OHB3-1</strain>
    </source>
</reference>
<gene>
    <name evidence="2" type="primary">LOC111007025</name>
</gene>
<proteinExistence type="predicted"/>
<evidence type="ECO:0000313" key="1">
    <source>
        <dbReference type="Proteomes" id="UP000504603"/>
    </source>
</evidence>
<dbReference type="PANTHER" id="PTHR36811">
    <property type="entry name" value="OS08G0444440 PROTEIN"/>
    <property type="match status" value="1"/>
</dbReference>
<dbReference type="AlphaFoldDB" id="A0A6J1BZI2"/>